<dbReference type="AlphaFoldDB" id="A0A7V9Z3I1"/>
<dbReference type="RefSeq" id="WP_258560982.1">
    <property type="nucleotide sequence ID" value="NZ_JACDUT010000001.1"/>
</dbReference>
<reference evidence="1 2" key="1">
    <citation type="submission" date="2020-07" db="EMBL/GenBank/DDBJ databases">
        <title>Genomic Encyclopedia of Type Strains, Phase IV (KMG-IV): sequencing the most valuable type-strain genomes for metagenomic binning, comparative biology and taxonomic classification.</title>
        <authorList>
            <person name="Goeker M."/>
        </authorList>
    </citation>
    <scope>NUCLEOTIDE SEQUENCE [LARGE SCALE GENOMIC DNA]</scope>
    <source>
        <strain evidence="1 2">DSM 15730</strain>
    </source>
</reference>
<dbReference type="Proteomes" id="UP000523087">
    <property type="component" value="Unassembled WGS sequence"/>
</dbReference>
<keyword evidence="2" id="KW-1185">Reference proteome</keyword>
<proteinExistence type="predicted"/>
<evidence type="ECO:0000313" key="2">
    <source>
        <dbReference type="Proteomes" id="UP000523087"/>
    </source>
</evidence>
<evidence type="ECO:0000313" key="1">
    <source>
        <dbReference type="EMBL" id="MBA2873378.1"/>
    </source>
</evidence>
<accession>A0A7V9Z3I1</accession>
<dbReference type="EMBL" id="JACDUT010000001">
    <property type="protein sequence ID" value="MBA2873378.1"/>
    <property type="molecule type" value="Genomic_DNA"/>
</dbReference>
<name>A0A7V9Z3I1_9BACL</name>
<comment type="caution">
    <text evidence="1">The sequence shown here is derived from an EMBL/GenBank/DDBJ whole genome shotgun (WGS) entry which is preliminary data.</text>
</comment>
<organism evidence="1 2">
    <name type="scientific">Thermaerobacillus caldiproteolyticus</name>
    <dbReference type="NCBI Taxonomy" id="247480"/>
    <lineage>
        <taxon>Bacteria</taxon>
        <taxon>Bacillati</taxon>
        <taxon>Bacillota</taxon>
        <taxon>Bacilli</taxon>
        <taxon>Bacillales</taxon>
        <taxon>Anoxybacillaceae</taxon>
        <taxon>Thermaerobacillus</taxon>
    </lineage>
</organism>
<sequence>MERLKQMIIEFIKGMIENINQMIVALVEFDYEKAYEEMNKKK</sequence>
<gene>
    <name evidence="1" type="ORF">HNR31_000130</name>
</gene>
<protein>
    <submittedName>
        <fullName evidence="1">Uncharacterized protein</fullName>
    </submittedName>
</protein>